<protein>
    <submittedName>
        <fullName evidence="1">Uncharacterized protein</fullName>
    </submittedName>
</protein>
<proteinExistence type="predicted"/>
<organism evidence="1 2">
    <name type="scientific">Pelotalea chapellei</name>
    <dbReference type="NCBI Taxonomy" id="44671"/>
    <lineage>
        <taxon>Bacteria</taxon>
        <taxon>Pseudomonadati</taxon>
        <taxon>Thermodesulfobacteriota</taxon>
        <taxon>Desulfuromonadia</taxon>
        <taxon>Geobacterales</taxon>
        <taxon>Geobacteraceae</taxon>
        <taxon>Pelotalea</taxon>
    </lineage>
</organism>
<evidence type="ECO:0000313" key="1">
    <source>
        <dbReference type="EMBL" id="MBT1072948.1"/>
    </source>
</evidence>
<sequence>MLPFVIVAAVLFISQGINLSKISNPQEPKLSSLQKGKPSTTAITKTLLQSSQLKTTKKSAQYLVFINFDHQVKSPVTYLSSRKNKSSSFSFTAISVVSARAPPA</sequence>
<accession>A0ABS5UB74</accession>
<reference evidence="1 2" key="1">
    <citation type="submission" date="2021-05" db="EMBL/GenBank/DDBJ databases">
        <title>The draft genome of Geobacter chapellei DSM 13688.</title>
        <authorList>
            <person name="Xu Z."/>
            <person name="Masuda Y."/>
            <person name="Itoh H."/>
            <person name="Senoo K."/>
        </authorList>
    </citation>
    <scope>NUCLEOTIDE SEQUENCE [LARGE SCALE GENOMIC DNA]</scope>
    <source>
        <strain evidence="1 2">DSM 13688</strain>
    </source>
</reference>
<dbReference type="Proteomes" id="UP000784128">
    <property type="component" value="Unassembled WGS sequence"/>
</dbReference>
<dbReference type="EMBL" id="JAHDYS010000014">
    <property type="protein sequence ID" value="MBT1072948.1"/>
    <property type="molecule type" value="Genomic_DNA"/>
</dbReference>
<gene>
    <name evidence="1" type="ORF">KJB30_14225</name>
</gene>
<comment type="caution">
    <text evidence="1">The sequence shown here is derived from an EMBL/GenBank/DDBJ whole genome shotgun (WGS) entry which is preliminary data.</text>
</comment>
<dbReference type="RefSeq" id="WP_214300471.1">
    <property type="nucleotide sequence ID" value="NZ_JAHDYS010000014.1"/>
</dbReference>
<evidence type="ECO:0000313" key="2">
    <source>
        <dbReference type="Proteomes" id="UP000784128"/>
    </source>
</evidence>
<keyword evidence="2" id="KW-1185">Reference proteome</keyword>
<name>A0ABS5UB74_9BACT</name>